<dbReference type="Pfam" id="PF06532">
    <property type="entry name" value="NrsF"/>
    <property type="match status" value="1"/>
</dbReference>
<evidence type="ECO:0000256" key="1">
    <source>
        <dbReference type="ARBA" id="ARBA00010641"/>
    </source>
</evidence>
<dbReference type="CDD" id="cd06171">
    <property type="entry name" value="Sigma70_r4"/>
    <property type="match status" value="1"/>
</dbReference>
<proteinExistence type="inferred from homology"/>
<keyword evidence="6" id="KW-1133">Transmembrane helix</keyword>
<evidence type="ECO:0000313" key="9">
    <source>
        <dbReference type="EMBL" id="CAD7655197.1"/>
    </source>
</evidence>
<dbReference type="InterPro" id="IPR013324">
    <property type="entry name" value="RNA_pol_sigma_r3/r4-like"/>
</dbReference>
<keyword evidence="2" id="KW-0805">Transcription regulation</keyword>
<keyword evidence="6" id="KW-0472">Membrane</keyword>
<dbReference type="InterPro" id="IPR013249">
    <property type="entry name" value="RNA_pol_sigma70_r4_t2"/>
</dbReference>
<gene>
    <name evidence="9" type="ORF">ONB1V03_LOCUS11841</name>
</gene>
<dbReference type="InterPro" id="IPR013325">
    <property type="entry name" value="RNA_pol_sigma_r2"/>
</dbReference>
<organism evidence="9">
    <name type="scientific">Oppiella nova</name>
    <dbReference type="NCBI Taxonomy" id="334625"/>
    <lineage>
        <taxon>Eukaryota</taxon>
        <taxon>Metazoa</taxon>
        <taxon>Ecdysozoa</taxon>
        <taxon>Arthropoda</taxon>
        <taxon>Chelicerata</taxon>
        <taxon>Arachnida</taxon>
        <taxon>Acari</taxon>
        <taxon>Acariformes</taxon>
        <taxon>Sarcoptiformes</taxon>
        <taxon>Oribatida</taxon>
        <taxon>Brachypylina</taxon>
        <taxon>Oppioidea</taxon>
        <taxon>Oppiidae</taxon>
        <taxon>Oppiella</taxon>
    </lineage>
</organism>
<feature type="domain" description="RNA polymerase sigma factor 70 region 4 type 2" evidence="8">
    <location>
        <begin position="109"/>
        <end position="160"/>
    </location>
</feature>
<feature type="transmembrane region" description="Helical" evidence="6">
    <location>
        <begin position="246"/>
        <end position="270"/>
    </location>
</feature>
<evidence type="ECO:0000256" key="2">
    <source>
        <dbReference type="ARBA" id="ARBA00023015"/>
    </source>
</evidence>
<evidence type="ECO:0008006" key="11">
    <source>
        <dbReference type="Google" id="ProtNLM"/>
    </source>
</evidence>
<name>A0A7R9QQZ0_9ACAR</name>
<evidence type="ECO:0000256" key="3">
    <source>
        <dbReference type="ARBA" id="ARBA00023082"/>
    </source>
</evidence>
<evidence type="ECO:0000256" key="4">
    <source>
        <dbReference type="ARBA" id="ARBA00023125"/>
    </source>
</evidence>
<keyword evidence="5" id="KW-0804">Transcription</keyword>
<dbReference type="Proteomes" id="UP000728032">
    <property type="component" value="Unassembled WGS sequence"/>
</dbReference>
<dbReference type="InterPro" id="IPR007627">
    <property type="entry name" value="RNA_pol_sigma70_r2"/>
</dbReference>
<dbReference type="Pfam" id="PF08281">
    <property type="entry name" value="Sigma70_r4_2"/>
    <property type="match status" value="1"/>
</dbReference>
<sequence length="369" mass="40293">MLASLAGDARSYAILLNDVAKHLRIYFLRRLAESHKSDADDLVQDTLMALHSRRATYETDRPFTAWLHAIARYKLIDHFRRNKIRATVPLDDAEDLIPVDYSDAAADRMDVESLLQSVPEKSRELIYRTKIEGQSIAEVATSTGLSESAVKVGIHRGIKAIAAKLKGRDLKPVSRSAVAKRIAIGLGLSFVASWLLMVWWLGMRPDLMEASATMPFWGKLAYTLLLAVIGAWAIKRIAYPAGSIFINLVLMAVALFAFGILAAGMFAMAPPQDHYALLTGKSLAVCTFNIVMLSMPLLIGAFWVLRGLAPTRLTLAGTVAGLASGAMGSLIYSFHCTESAMPFVAIWYTLGVLVPGLIGAIAGRFALRW</sequence>
<feature type="transmembrane region" description="Helical" evidence="6">
    <location>
        <begin position="312"/>
        <end position="334"/>
    </location>
</feature>
<dbReference type="InterPro" id="IPR009495">
    <property type="entry name" value="NrsF"/>
</dbReference>
<dbReference type="PANTHER" id="PTHR43133">
    <property type="entry name" value="RNA POLYMERASE ECF-TYPE SIGMA FACTO"/>
    <property type="match status" value="1"/>
</dbReference>
<comment type="similarity">
    <text evidence="1">Belongs to the sigma-70 factor family. ECF subfamily.</text>
</comment>
<keyword evidence="10" id="KW-1185">Reference proteome</keyword>
<dbReference type="GO" id="GO:0006352">
    <property type="term" value="P:DNA-templated transcription initiation"/>
    <property type="evidence" value="ECO:0007669"/>
    <property type="project" value="InterPro"/>
</dbReference>
<evidence type="ECO:0000259" key="8">
    <source>
        <dbReference type="Pfam" id="PF08281"/>
    </source>
</evidence>
<dbReference type="Pfam" id="PF04542">
    <property type="entry name" value="Sigma70_r2"/>
    <property type="match status" value="1"/>
</dbReference>
<dbReference type="Gene3D" id="1.10.10.10">
    <property type="entry name" value="Winged helix-like DNA-binding domain superfamily/Winged helix DNA-binding domain"/>
    <property type="match status" value="1"/>
</dbReference>
<dbReference type="GO" id="GO:0016987">
    <property type="term" value="F:sigma factor activity"/>
    <property type="evidence" value="ECO:0007669"/>
    <property type="project" value="UniProtKB-KW"/>
</dbReference>
<feature type="transmembrane region" description="Helical" evidence="6">
    <location>
        <begin position="182"/>
        <end position="202"/>
    </location>
</feature>
<dbReference type="InterPro" id="IPR036388">
    <property type="entry name" value="WH-like_DNA-bd_sf"/>
</dbReference>
<feature type="transmembrane region" description="Helical" evidence="6">
    <location>
        <begin position="214"/>
        <end position="234"/>
    </location>
</feature>
<dbReference type="NCBIfam" id="TIGR02937">
    <property type="entry name" value="sigma70-ECF"/>
    <property type="match status" value="1"/>
</dbReference>
<dbReference type="InterPro" id="IPR039425">
    <property type="entry name" value="RNA_pol_sigma-70-like"/>
</dbReference>
<evidence type="ECO:0000256" key="5">
    <source>
        <dbReference type="ARBA" id="ARBA00023163"/>
    </source>
</evidence>
<evidence type="ECO:0000256" key="6">
    <source>
        <dbReference type="SAM" id="Phobius"/>
    </source>
</evidence>
<dbReference type="Gene3D" id="1.10.1740.10">
    <property type="match status" value="1"/>
</dbReference>
<protein>
    <recommendedName>
        <fullName evidence="11">RNA polymerase subunit sigma-70</fullName>
    </recommendedName>
</protein>
<dbReference type="PANTHER" id="PTHR43133:SF58">
    <property type="entry name" value="ECF RNA POLYMERASE SIGMA FACTOR SIGD"/>
    <property type="match status" value="1"/>
</dbReference>
<dbReference type="NCBIfam" id="NF009191">
    <property type="entry name" value="PRK12539.1"/>
    <property type="match status" value="1"/>
</dbReference>
<dbReference type="SUPFAM" id="SSF88659">
    <property type="entry name" value="Sigma3 and sigma4 domains of RNA polymerase sigma factors"/>
    <property type="match status" value="1"/>
</dbReference>
<evidence type="ECO:0000313" key="10">
    <source>
        <dbReference type="Proteomes" id="UP000728032"/>
    </source>
</evidence>
<dbReference type="EMBL" id="OC923968">
    <property type="protein sequence ID" value="CAD7655197.1"/>
    <property type="molecule type" value="Genomic_DNA"/>
</dbReference>
<keyword evidence="6" id="KW-0812">Transmembrane</keyword>
<dbReference type="OrthoDB" id="10570189at2759"/>
<reference evidence="9" key="1">
    <citation type="submission" date="2020-11" db="EMBL/GenBank/DDBJ databases">
        <authorList>
            <person name="Tran Van P."/>
        </authorList>
    </citation>
    <scope>NUCLEOTIDE SEQUENCE</scope>
</reference>
<evidence type="ECO:0000259" key="7">
    <source>
        <dbReference type="Pfam" id="PF04542"/>
    </source>
</evidence>
<feature type="domain" description="RNA polymerase sigma-70 region 2" evidence="7">
    <location>
        <begin position="24"/>
        <end position="83"/>
    </location>
</feature>
<dbReference type="EMBL" id="CAJPVJ010009143">
    <property type="protein sequence ID" value="CAG2172384.1"/>
    <property type="molecule type" value="Genomic_DNA"/>
</dbReference>
<keyword evidence="3" id="KW-0731">Sigma factor</keyword>
<keyword evidence="4" id="KW-0238">DNA-binding</keyword>
<accession>A0A7R9QQZ0</accession>
<dbReference type="GO" id="GO:0003677">
    <property type="term" value="F:DNA binding"/>
    <property type="evidence" value="ECO:0007669"/>
    <property type="project" value="UniProtKB-KW"/>
</dbReference>
<feature type="transmembrane region" description="Helical" evidence="6">
    <location>
        <begin position="282"/>
        <end position="305"/>
    </location>
</feature>
<dbReference type="SUPFAM" id="SSF88946">
    <property type="entry name" value="Sigma2 domain of RNA polymerase sigma factors"/>
    <property type="match status" value="1"/>
</dbReference>
<feature type="transmembrane region" description="Helical" evidence="6">
    <location>
        <begin position="346"/>
        <end position="367"/>
    </location>
</feature>
<dbReference type="InterPro" id="IPR014284">
    <property type="entry name" value="RNA_pol_sigma-70_dom"/>
</dbReference>
<dbReference type="AlphaFoldDB" id="A0A7R9QQZ0"/>